<keyword evidence="1" id="KW-0175">Coiled coil</keyword>
<name>A0A8D9S029_LIMRT</name>
<keyword evidence="3" id="KW-0966">Cell projection</keyword>
<feature type="region of interest" description="Disordered" evidence="2">
    <location>
        <begin position="388"/>
        <end position="422"/>
    </location>
</feature>
<evidence type="ECO:0000256" key="2">
    <source>
        <dbReference type="SAM" id="MobiDB-lite"/>
    </source>
</evidence>
<feature type="coiled-coil region" evidence="1">
    <location>
        <begin position="675"/>
        <end position="702"/>
    </location>
</feature>
<reference evidence="3 4" key="1">
    <citation type="submission" date="2009-01" db="EMBL/GenBank/DDBJ databases">
        <authorList>
            <person name="Qin X."/>
            <person name="Bachman B."/>
            <person name="Battles P."/>
            <person name="Bell A."/>
            <person name="Bess C."/>
            <person name="Bickham C."/>
            <person name="Chaboub L."/>
            <person name="Chen D."/>
            <person name="Coyle M."/>
            <person name="Deiros D.R."/>
            <person name="Dinh H."/>
            <person name="Forbes L."/>
            <person name="Fowler G."/>
            <person name="Francisco L."/>
            <person name="Fu Q."/>
            <person name="Gubbala S."/>
            <person name="Hale W."/>
            <person name="Han Y."/>
            <person name="Hemphill L."/>
            <person name="Highlander S.K."/>
            <person name="Hirani K."/>
            <person name="Hogues M."/>
            <person name="Jackson L."/>
            <person name="Jakkamsetti A."/>
            <person name="Javaid M."/>
            <person name="Jiang H."/>
            <person name="Korchina V."/>
            <person name="Kovar C."/>
            <person name="Lara F."/>
            <person name="Lee S."/>
            <person name="Mata R."/>
            <person name="Mathew T."/>
            <person name="Moen C."/>
            <person name="Morales K."/>
            <person name="Munidasa M."/>
            <person name="Nazareth L."/>
            <person name="Ngo R."/>
            <person name="Nguyen L."/>
            <person name="Okwuonu G."/>
            <person name="Ongeri F."/>
            <person name="Patil S."/>
            <person name="Petrosino J."/>
            <person name="Pham C."/>
            <person name="Pham P."/>
            <person name="Pu L.-L."/>
            <person name="Puazo M."/>
            <person name="Raj R."/>
            <person name="Reid J."/>
            <person name="Rouhana J."/>
            <person name="Saada N."/>
            <person name="Shang Y."/>
            <person name="Simmons D."/>
            <person name="Thornton R."/>
            <person name="Warren J."/>
            <person name="Weissenberger G."/>
            <person name="Zhang J."/>
            <person name="Zhang L."/>
            <person name="Zhou C."/>
            <person name="Zhu D."/>
            <person name="Muzny D."/>
            <person name="Worley K."/>
            <person name="Gibbs R."/>
        </authorList>
    </citation>
    <scope>NUCLEOTIDE SEQUENCE [LARGE SCALE GENOMIC DNA]</scope>
    <source>
        <strain evidence="3 4">CF48-3A</strain>
    </source>
</reference>
<keyword evidence="3" id="KW-0282">Flagellum</keyword>
<evidence type="ECO:0000256" key="1">
    <source>
        <dbReference type="SAM" id="Coils"/>
    </source>
</evidence>
<dbReference type="Proteomes" id="UP000003419">
    <property type="component" value="Unassembled WGS sequence"/>
</dbReference>
<dbReference type="EMBL" id="ACHG01000110">
    <property type="protein sequence ID" value="EEI65616.1"/>
    <property type="molecule type" value="Genomic_DNA"/>
</dbReference>
<keyword evidence="3" id="KW-0969">Cilium</keyword>
<comment type="caution">
    <text evidence="3">The sequence shown here is derived from an EMBL/GenBank/DDBJ whole genome shotgun (WGS) entry which is preliminary data.</text>
</comment>
<feature type="compositionally biased region" description="Low complexity" evidence="2">
    <location>
        <begin position="409"/>
        <end position="422"/>
    </location>
</feature>
<organism evidence="3 4">
    <name type="scientific">Limosilactobacillus reuteri CF48-3A</name>
    <dbReference type="NCBI Taxonomy" id="525341"/>
    <lineage>
        <taxon>Bacteria</taxon>
        <taxon>Bacillati</taxon>
        <taxon>Bacillota</taxon>
        <taxon>Bacilli</taxon>
        <taxon>Lactobacillales</taxon>
        <taxon>Lactobacillaceae</taxon>
        <taxon>Limosilactobacillus</taxon>
    </lineage>
</organism>
<evidence type="ECO:0000313" key="4">
    <source>
        <dbReference type="Proteomes" id="UP000003419"/>
    </source>
</evidence>
<gene>
    <name evidence="3" type="ORF">HMPREF0534_1049</name>
</gene>
<evidence type="ECO:0000313" key="3">
    <source>
        <dbReference type="EMBL" id="EEI65616.1"/>
    </source>
</evidence>
<sequence>MGDDNMSIKCTVTTDLQAKDKNGYSGIQKHVEHDKKINHTNQDIVFSETQFNQYDKSPKTRAAIDQWNNEHFKDYVEEHDKHQREKGHAERQYGSVKNYLKRKKKATAVLTIGNMEVQSKLMQQFCPKTSYQEEKLPDGTTHLVFKLKDQNGQPIPDNIAVAKQFYDCFNRALIKATNNNVGWKLNNNHQQWIHVGDYLHRGRYATNNDEMGISHIHYELATFGMTRGGKKRAAHVTNSLNQALVSLHHAVTGKYCSGRDATKWFRTNMDQFALKCLEDELHKTYKVPQNKKILDFERKTKEDKTIQTGLSMEQLKAQHQEIADHQKAVQSLQDQADNLTNQKNDVQSQVATVTQNLKGIYEATTGHQAVDKDGNDLSPLEMANDITRAARSSQRDKQQAEKDADAAQEKQTAAENQQKQLEQQLTQQQQQLQTLQNQISDAEEQIKQRKLQRIKAAQKEIDQNDLLDNNDQPITVTEANVTQMEQELDSWRQEERDNWETDKQDYQDELDNLNQEITTARTTKTELSTTNQQLTTQNQQLQNENTTVQNQINDYKNQLVDTIAENAPEHKVGSSLLNPNETAQPVISDIGRKQHLRQTLKYLMDTAIKVLQKIKIEAINLINETTKVLITTPNTKPDHLHSAYIDPNTIQASIHPFSHLKEEQLENNPVLKLKKAILIANTEQLQRTNQQLKNNINKQLSQDNDLQR</sequence>
<protein>
    <submittedName>
        <fullName evidence="3">Putative flagellar protein FliS</fullName>
    </submittedName>
</protein>
<dbReference type="AlphaFoldDB" id="A0A8D9S029"/>
<feature type="compositionally biased region" description="Basic and acidic residues" evidence="2">
    <location>
        <begin position="393"/>
        <end position="408"/>
    </location>
</feature>
<feature type="coiled-coil region" evidence="1">
    <location>
        <begin position="315"/>
        <end position="356"/>
    </location>
</feature>
<proteinExistence type="predicted"/>
<accession>A0A8D9S029</accession>